<dbReference type="EMBL" id="CM051397">
    <property type="protein sequence ID" value="KAJ4720228.1"/>
    <property type="molecule type" value="Genomic_DNA"/>
</dbReference>
<organism evidence="1 2">
    <name type="scientific">Melia azedarach</name>
    <name type="common">Chinaberry tree</name>
    <dbReference type="NCBI Taxonomy" id="155640"/>
    <lineage>
        <taxon>Eukaryota</taxon>
        <taxon>Viridiplantae</taxon>
        <taxon>Streptophyta</taxon>
        <taxon>Embryophyta</taxon>
        <taxon>Tracheophyta</taxon>
        <taxon>Spermatophyta</taxon>
        <taxon>Magnoliopsida</taxon>
        <taxon>eudicotyledons</taxon>
        <taxon>Gunneridae</taxon>
        <taxon>Pentapetalae</taxon>
        <taxon>rosids</taxon>
        <taxon>malvids</taxon>
        <taxon>Sapindales</taxon>
        <taxon>Meliaceae</taxon>
        <taxon>Melia</taxon>
    </lineage>
</organism>
<comment type="caution">
    <text evidence="1">The sequence shown here is derived from an EMBL/GenBank/DDBJ whole genome shotgun (WGS) entry which is preliminary data.</text>
</comment>
<gene>
    <name evidence="1" type="ORF">OWV82_008090</name>
</gene>
<keyword evidence="2" id="KW-1185">Reference proteome</keyword>
<evidence type="ECO:0000313" key="2">
    <source>
        <dbReference type="Proteomes" id="UP001164539"/>
    </source>
</evidence>
<reference evidence="1 2" key="1">
    <citation type="journal article" date="2023" name="Science">
        <title>Complex scaffold remodeling in plant triterpene biosynthesis.</title>
        <authorList>
            <person name="De La Pena R."/>
            <person name="Hodgson H."/>
            <person name="Liu J.C."/>
            <person name="Stephenson M.J."/>
            <person name="Martin A.C."/>
            <person name="Owen C."/>
            <person name="Harkess A."/>
            <person name="Leebens-Mack J."/>
            <person name="Jimenez L.E."/>
            <person name="Osbourn A."/>
            <person name="Sattely E.S."/>
        </authorList>
    </citation>
    <scope>NUCLEOTIDE SEQUENCE [LARGE SCALE GENOMIC DNA]</scope>
    <source>
        <strain evidence="2">cv. JPN11</strain>
        <tissue evidence="1">Leaf</tissue>
    </source>
</reference>
<sequence length="222" mass="25317">MQELMLATVDNPSNAVEWAIAETINRPVLLKKATEEIDRVVGKERLVQESDIPRLNFVKACLREAFRLHPVAPFNMRHVSTQEATIAGYFIPKGSHVLISRLGLGRNPEVWENPLKFKPERHMKNNINVYHQVDQLTEPELRFISFSRGRRGCIGVALGSEMSIMLLARLVQGFSCNVPPNKQKIDLTESKYHLFLAEPLHAQAKPRLPADIYIYIYIYISG</sequence>
<dbReference type="Proteomes" id="UP001164539">
    <property type="component" value="Chromosome 4"/>
</dbReference>
<proteinExistence type="predicted"/>
<accession>A0ACC1YA00</accession>
<protein>
    <submittedName>
        <fullName evidence="1">Cytochrome P450</fullName>
    </submittedName>
</protein>
<evidence type="ECO:0000313" key="1">
    <source>
        <dbReference type="EMBL" id="KAJ4720228.1"/>
    </source>
</evidence>
<name>A0ACC1YA00_MELAZ</name>